<evidence type="ECO:0000313" key="3">
    <source>
        <dbReference type="EMBL" id="ATQ76183.1"/>
    </source>
</evidence>
<dbReference type="Gene3D" id="2.60.40.10">
    <property type="entry name" value="Immunoglobulins"/>
    <property type="match status" value="1"/>
</dbReference>
<dbReference type="GO" id="GO:0006508">
    <property type="term" value="P:proteolysis"/>
    <property type="evidence" value="ECO:0007669"/>
    <property type="project" value="InterPro"/>
</dbReference>
<dbReference type="Proteomes" id="UP000229897">
    <property type="component" value="Chromosome"/>
</dbReference>
<name>A0A2D2DMI4_9BURK</name>
<feature type="region of interest" description="Disordered" evidence="1">
    <location>
        <begin position="1"/>
        <end position="37"/>
    </location>
</feature>
<dbReference type="SUPFAM" id="SSF52743">
    <property type="entry name" value="Subtilisin-like"/>
    <property type="match status" value="1"/>
</dbReference>
<dbReference type="Pfam" id="PF00082">
    <property type="entry name" value="Peptidase_S8"/>
    <property type="match status" value="1"/>
</dbReference>
<proteinExistence type="predicted"/>
<dbReference type="InterPro" id="IPR013783">
    <property type="entry name" value="Ig-like_fold"/>
</dbReference>
<dbReference type="Gene3D" id="3.40.50.200">
    <property type="entry name" value="Peptidase S8/S53 domain"/>
    <property type="match status" value="1"/>
</dbReference>
<evidence type="ECO:0000313" key="4">
    <source>
        <dbReference type="Proteomes" id="UP000229897"/>
    </source>
</evidence>
<evidence type="ECO:0000256" key="1">
    <source>
        <dbReference type="SAM" id="MobiDB-lite"/>
    </source>
</evidence>
<protein>
    <recommendedName>
        <fullName evidence="2">Peptidase S8/S53 domain-containing protein</fullName>
    </recommendedName>
</protein>
<dbReference type="EMBL" id="CP024608">
    <property type="protein sequence ID" value="ATQ76183.1"/>
    <property type="molecule type" value="Genomic_DNA"/>
</dbReference>
<dbReference type="GO" id="GO:0004252">
    <property type="term" value="F:serine-type endopeptidase activity"/>
    <property type="evidence" value="ECO:0007669"/>
    <property type="project" value="InterPro"/>
</dbReference>
<sequence>MLLARRPTLPPGRTASWVCNKERRPSSGPAGQPLCSGRHARHLQESVMDEQDKLQGRPNDDTYDRPRVVVRFRAGVRLDDRGDLGEQIDRNNLGSWRKLLGQFPGLTVRPVFTLVRGNQLEQLIRRAVQMDPTYKPADFGTFFYIDAPSDTDLAALAKTLMRWNSVQTAYVDRAGPPPVNPSDDPQRVNQGYLDPAPDGIDAEFAWTQLGGDGAGQRLVDLEYGWTLDHEDLAAHGITLLYGSNADTFRNHGTSVLGTICAVDNTIGCVGIVPALDAVGVVSHYMNTRPNAIFAAIAHQSFGEVLLLEAQVYLNDSLLLGPIEAYDADYEAIRLATALGIIVIEAGGNGTNNGFTPPLNMDTYTTLSGQAILNRDDANPEFRDSGAIMVTAASAAAPHTRLPFAPYGKRIDCYAWGESITTLRSDASGLTNGYTTGFSGTSGASAIIAGAALAVQGGAVAQSPASGRVSPRQMRDILSSAATGTLPSHAETTRIAVMPDLRKIFDEVLGATPDLYIRDFVGDTGEPHGGAISASPDVFLRPTLAADPQAEFGAGSTLADSAALGWTAETGQDNYIYVRVKNRGGAAATSVVATVYWAPVATLVTPDLWTLVGSTTLPSVPAGDVLTVSSAIVWPQAAIPAPGHYCFVALIGNAADPAPAPAEFLVWENFTTFVRANNNVTWRNFNVEENAPDADDPSTPDFKALEFIAPGAPDRGREMALEVVGRLPPGAGALLEMPLVFFRMLQARQLAADAIIDQERGVARIAVNPNRRTNFGYVLFPARSRMPFRLLVQIPQENRDQAYQIYVRQLWRKQEVGRVTWQLQPRDAQP</sequence>
<reference evidence="3" key="1">
    <citation type="submission" date="2017-10" db="EMBL/GenBank/DDBJ databases">
        <title>Massilia psychrophilum sp. nov., a novel purple-pigmented bacterium isolated from Tianshan glacier, Xinjiang Municipality, China.</title>
        <authorList>
            <person name="Wang H."/>
        </authorList>
    </citation>
    <scope>NUCLEOTIDE SEQUENCE [LARGE SCALE GENOMIC DNA]</scope>
    <source>
        <strain evidence="3">B2</strain>
    </source>
</reference>
<dbReference type="AlphaFoldDB" id="A0A2D2DMI4"/>
<dbReference type="KEGG" id="mass:CR152_17820"/>
<gene>
    <name evidence="3" type="ORF">CR152_17820</name>
</gene>
<evidence type="ECO:0000259" key="2">
    <source>
        <dbReference type="Pfam" id="PF00082"/>
    </source>
</evidence>
<dbReference type="InterPro" id="IPR000209">
    <property type="entry name" value="Peptidase_S8/S53_dom"/>
</dbReference>
<organism evidence="3 4">
    <name type="scientific">Massilia violaceinigra</name>
    <dbReference type="NCBI Taxonomy" id="2045208"/>
    <lineage>
        <taxon>Bacteria</taxon>
        <taxon>Pseudomonadati</taxon>
        <taxon>Pseudomonadota</taxon>
        <taxon>Betaproteobacteria</taxon>
        <taxon>Burkholderiales</taxon>
        <taxon>Oxalobacteraceae</taxon>
        <taxon>Telluria group</taxon>
        <taxon>Massilia</taxon>
    </lineage>
</organism>
<dbReference type="InterPro" id="IPR036852">
    <property type="entry name" value="Peptidase_S8/S53_dom_sf"/>
</dbReference>
<accession>A0A2D2DMI4</accession>
<keyword evidence="4" id="KW-1185">Reference proteome</keyword>
<feature type="domain" description="Peptidase S8/S53" evidence="2">
    <location>
        <begin position="243"/>
        <end position="482"/>
    </location>
</feature>